<sequence>MESSKSFSIDALLSRDTSKPKSPPCIDRTSPRRTTPSPRPSSPADSRDSDRSTPSPNHGHPASHFIPRPGLLNHSPFTSGHLVAGLYPGGHPLYSYNGSPLGHGPHSPTFPLIGGSAFHNPTEQALKAAQAQGMPLEWLARTGLFMPRMMDYPGQGQHNLLGKTRRPRTAFTSQQLLELERQFKMNKYLSRPKRFEVATSLMLTETQVKIWFQNRRMKWKRSKKAVAESKSKHSSERQQAKEKDKQNKEGAESNRGQGHGSQSGSENINAHALKLDTKDINDVHIDVVDSGNVLKPDTNITNNKVPFANGAFLDNTAFGPEQGQMLPRDFSFHGGHQRPHVTV</sequence>
<feature type="compositionally biased region" description="Polar residues" evidence="6">
    <location>
        <begin position="254"/>
        <end position="266"/>
    </location>
</feature>
<evidence type="ECO:0000256" key="1">
    <source>
        <dbReference type="ARBA" id="ARBA00023125"/>
    </source>
</evidence>
<dbReference type="PROSITE" id="PS50071">
    <property type="entry name" value="HOMEOBOX_2"/>
    <property type="match status" value="1"/>
</dbReference>
<keyword evidence="2 4" id="KW-0371">Homeobox</keyword>
<evidence type="ECO:0000256" key="2">
    <source>
        <dbReference type="ARBA" id="ARBA00023155"/>
    </source>
</evidence>
<accession>A0A2I6QBQ5</accession>
<dbReference type="PANTHER" id="PTHR24335">
    <property type="entry name" value="MOTOR NEURON AND PANCREAS HOMEOBOX PROTEIN"/>
    <property type="match status" value="1"/>
</dbReference>
<dbReference type="SMART" id="SM00389">
    <property type="entry name" value="HOX"/>
    <property type="match status" value="1"/>
</dbReference>
<organism evidence="8">
    <name type="scientific">Lineus ruber</name>
    <name type="common">Red bootlace</name>
    <name type="synonym">Poseidon ruber</name>
    <dbReference type="NCBI Taxonomy" id="88926"/>
    <lineage>
        <taxon>Eukaryota</taxon>
        <taxon>Metazoa</taxon>
        <taxon>Spiralia</taxon>
        <taxon>Lophotrochozoa</taxon>
        <taxon>Nemertea</taxon>
        <taxon>Pilidiophora</taxon>
        <taxon>Heteronemertea</taxon>
        <taxon>Lineidae</taxon>
        <taxon>Lineus</taxon>
    </lineage>
</organism>
<dbReference type="AlphaFoldDB" id="A0A2I6QBQ5"/>
<dbReference type="InterPro" id="IPR001356">
    <property type="entry name" value="HD"/>
</dbReference>
<dbReference type="PROSITE" id="PS00027">
    <property type="entry name" value="HOMEOBOX_1"/>
    <property type="match status" value="1"/>
</dbReference>
<keyword evidence="3 4" id="KW-0539">Nucleus</keyword>
<feature type="region of interest" description="Disordered" evidence="6">
    <location>
        <begin position="1"/>
        <end position="71"/>
    </location>
</feature>
<dbReference type="InterPro" id="IPR017970">
    <property type="entry name" value="Homeobox_CS"/>
</dbReference>
<evidence type="ECO:0000256" key="5">
    <source>
        <dbReference type="RuleBase" id="RU000682"/>
    </source>
</evidence>
<dbReference type="Gene3D" id="1.10.10.60">
    <property type="entry name" value="Homeodomain-like"/>
    <property type="match status" value="1"/>
</dbReference>
<dbReference type="GO" id="GO:1990837">
    <property type="term" value="F:sequence-specific double-stranded DNA binding"/>
    <property type="evidence" value="ECO:0007669"/>
    <property type="project" value="TreeGrafter"/>
</dbReference>
<feature type="domain" description="Homeobox" evidence="7">
    <location>
        <begin position="162"/>
        <end position="222"/>
    </location>
</feature>
<feature type="compositionally biased region" description="Basic and acidic residues" evidence="6">
    <location>
        <begin position="225"/>
        <end position="252"/>
    </location>
</feature>
<proteinExistence type="evidence at transcript level"/>
<dbReference type="PRINTS" id="PR00024">
    <property type="entry name" value="HOMEOBOX"/>
</dbReference>
<dbReference type="Pfam" id="PF00046">
    <property type="entry name" value="Homeodomain"/>
    <property type="match status" value="1"/>
</dbReference>
<reference evidence="8" key="1">
    <citation type="journal article" date="2018" name="Nature">
        <title>Convergent evolution of bilaterian nerve cords.</title>
        <authorList>
            <person name="Martin-Duran J.M."/>
            <person name="Pang K."/>
            <person name="Borve A."/>
            <person name="Le H.S."/>
            <person name="Furu A."/>
            <person name="Cannon J.T."/>
            <person name="Jondelius U."/>
            <person name="Hejnol A."/>
        </authorList>
    </citation>
    <scope>NUCLEOTIDE SEQUENCE</scope>
</reference>
<dbReference type="GO" id="GO:0048812">
    <property type="term" value="P:neuron projection morphogenesis"/>
    <property type="evidence" value="ECO:0007669"/>
    <property type="project" value="TreeGrafter"/>
</dbReference>
<dbReference type="EMBL" id="KY809748">
    <property type="protein sequence ID" value="AUN27674.1"/>
    <property type="molecule type" value="mRNA"/>
</dbReference>
<dbReference type="GO" id="GO:0000981">
    <property type="term" value="F:DNA-binding transcription factor activity, RNA polymerase II-specific"/>
    <property type="evidence" value="ECO:0007669"/>
    <property type="project" value="InterPro"/>
</dbReference>
<dbReference type="PANTHER" id="PTHR24335:SF4">
    <property type="entry name" value="EXTRA-EXTRA"/>
    <property type="match status" value="1"/>
</dbReference>
<dbReference type="GO" id="GO:0005634">
    <property type="term" value="C:nucleus"/>
    <property type="evidence" value="ECO:0007669"/>
    <property type="project" value="UniProtKB-SubCell"/>
</dbReference>
<evidence type="ECO:0000313" key="8">
    <source>
        <dbReference type="EMBL" id="AUN27674.1"/>
    </source>
</evidence>
<dbReference type="SUPFAM" id="SSF46689">
    <property type="entry name" value="Homeodomain-like"/>
    <property type="match status" value="1"/>
</dbReference>
<feature type="DNA-binding region" description="Homeobox" evidence="4">
    <location>
        <begin position="164"/>
        <end position="223"/>
    </location>
</feature>
<evidence type="ECO:0000256" key="4">
    <source>
        <dbReference type="PROSITE-ProRule" id="PRU00108"/>
    </source>
</evidence>
<dbReference type="InterPro" id="IPR009057">
    <property type="entry name" value="Homeodomain-like_sf"/>
</dbReference>
<comment type="subcellular location">
    <subcellularLocation>
        <location evidence="4 5">Nucleus</location>
    </subcellularLocation>
</comment>
<keyword evidence="1 4" id="KW-0238">DNA-binding</keyword>
<dbReference type="InterPro" id="IPR042768">
    <property type="entry name" value="MNX1/Ceh-12"/>
</dbReference>
<dbReference type="CDD" id="cd00086">
    <property type="entry name" value="homeodomain"/>
    <property type="match status" value="1"/>
</dbReference>
<dbReference type="GO" id="GO:0007417">
    <property type="term" value="P:central nervous system development"/>
    <property type="evidence" value="ECO:0007669"/>
    <property type="project" value="TreeGrafter"/>
</dbReference>
<feature type="region of interest" description="Disordered" evidence="6">
    <location>
        <begin position="222"/>
        <end position="266"/>
    </location>
</feature>
<evidence type="ECO:0000259" key="7">
    <source>
        <dbReference type="PROSITE" id="PS50071"/>
    </source>
</evidence>
<evidence type="ECO:0000256" key="6">
    <source>
        <dbReference type="SAM" id="MobiDB-lite"/>
    </source>
</evidence>
<name>A0A2I6QBQ5_LINRU</name>
<evidence type="ECO:0000256" key="3">
    <source>
        <dbReference type="ARBA" id="ARBA00023242"/>
    </source>
</evidence>
<dbReference type="InterPro" id="IPR020479">
    <property type="entry name" value="HD_metazoa"/>
</dbReference>
<protein>
    <submittedName>
        <fullName evidence="8">HB9</fullName>
    </submittedName>
</protein>